<dbReference type="InterPro" id="IPR036901">
    <property type="entry name" value="Asp/Orn_carbamoylTrfase_sf"/>
</dbReference>
<dbReference type="GO" id="GO:0006520">
    <property type="term" value="P:amino acid metabolic process"/>
    <property type="evidence" value="ECO:0007669"/>
    <property type="project" value="InterPro"/>
</dbReference>
<feature type="binding site" evidence="7">
    <location>
        <position position="107"/>
    </location>
    <ligand>
        <name>carbamoyl phosphate</name>
        <dbReference type="ChEBI" id="CHEBI:58228"/>
    </ligand>
</feature>
<dbReference type="SUPFAM" id="SSF53671">
    <property type="entry name" value="Aspartate/ornithine carbamoyltransferase"/>
    <property type="match status" value="1"/>
</dbReference>
<comment type="pathway">
    <text evidence="1 7">Pyrimidine metabolism; UMP biosynthesis via de novo pathway; (S)-dihydroorotate from bicarbonate: step 2/3.</text>
</comment>
<dbReference type="PROSITE" id="PS00097">
    <property type="entry name" value="CARBAMOYLTRANSFERASE"/>
    <property type="match status" value="1"/>
</dbReference>
<feature type="binding site" evidence="7">
    <location>
        <position position="267"/>
    </location>
    <ligand>
        <name>carbamoyl phosphate</name>
        <dbReference type="ChEBI" id="CHEBI:58228"/>
    </ligand>
</feature>
<feature type="domain" description="Aspartate/ornithine carbamoyltransferase carbamoyl-P binding" evidence="9">
    <location>
        <begin position="7"/>
        <end position="147"/>
    </location>
</feature>
<dbReference type="EMBL" id="CP002101">
    <property type="protein sequence ID" value="AEH60186.1"/>
    <property type="molecule type" value="Genomic_DNA"/>
</dbReference>
<comment type="function">
    <text evidence="5 7">Catalyzes the condensation of carbamoyl phosphate and aspartate to form carbamoyl aspartate and inorganic phosphate, the committed step in the de novo pyrimidine nucleotide biosynthesis pathway.</text>
</comment>
<protein>
    <recommendedName>
        <fullName evidence="7">Aspartate carbamoyltransferase</fullName>
        <ecNumber evidence="7">2.1.3.2</ecNumber>
    </recommendedName>
    <alternativeName>
        <fullName evidence="7">Aspartate transcarbamylase</fullName>
        <shortName evidence="7">ATCase</shortName>
    </alternativeName>
</protein>
<dbReference type="InterPro" id="IPR006132">
    <property type="entry name" value="Asp/Orn_carbamoyltranf_P-bd"/>
</dbReference>
<evidence type="ECO:0000256" key="3">
    <source>
        <dbReference type="ARBA" id="ARBA00022679"/>
    </source>
</evidence>
<sequence>MKFTNMDIISMKDFSRDMIDHILDTAEKLEPVARGKERSDILQGLVLSLLFFEPSTRTRMSFESAMVRAGGSVLNMGSVEASSISKGETLADTIRVIDGYADAIVLRHPKEGSARMAAEYSSVPVINAGDGAGQHPTQTLLDLYTIRRESHLEGIKIAIAGDLKYGRTAHSLCYALSLYGADITLVSPESLRMPEEIIEDLRSHDINVYQTSSMEEVISDIDVLYATRIQKERFPDPTEYQKVAASLKIVPQLLDEAKEGLKIMHPLPRINEIDPQIDETPHATYFRQSFYGVPVRMALLSLVMGREP</sequence>
<evidence type="ECO:0000313" key="10">
    <source>
        <dbReference type="EMBL" id="AEH60186.1"/>
    </source>
</evidence>
<comment type="similarity">
    <text evidence="2 7">Belongs to the aspartate/ornithine carbamoyltransferase superfamily. ATCase family.</text>
</comment>
<dbReference type="GO" id="GO:0004070">
    <property type="term" value="F:aspartate carbamoyltransferase activity"/>
    <property type="evidence" value="ECO:0007669"/>
    <property type="project" value="UniProtKB-UniRule"/>
</dbReference>
<dbReference type="UniPathway" id="UPA00070">
    <property type="reaction ID" value="UER00116"/>
</dbReference>
<evidence type="ECO:0000256" key="1">
    <source>
        <dbReference type="ARBA" id="ARBA00004852"/>
    </source>
</evidence>
<dbReference type="PRINTS" id="PR00100">
    <property type="entry name" value="AOTCASE"/>
</dbReference>
<dbReference type="Pfam" id="PF02729">
    <property type="entry name" value="OTCace_N"/>
    <property type="match status" value="1"/>
</dbReference>
<dbReference type="EC" id="2.1.3.2" evidence="7"/>
<dbReference type="InterPro" id="IPR002082">
    <property type="entry name" value="Asp_carbamoyltransf"/>
</dbReference>
<evidence type="ECO:0000256" key="4">
    <source>
        <dbReference type="ARBA" id="ARBA00022975"/>
    </source>
</evidence>
<comment type="catalytic activity">
    <reaction evidence="6 7">
        <text>carbamoyl phosphate + L-aspartate = N-carbamoyl-L-aspartate + phosphate + H(+)</text>
        <dbReference type="Rhea" id="RHEA:20013"/>
        <dbReference type="ChEBI" id="CHEBI:15378"/>
        <dbReference type="ChEBI" id="CHEBI:29991"/>
        <dbReference type="ChEBI" id="CHEBI:32814"/>
        <dbReference type="ChEBI" id="CHEBI:43474"/>
        <dbReference type="ChEBI" id="CHEBI:58228"/>
        <dbReference type="EC" id="2.1.3.2"/>
    </reaction>
</comment>
<evidence type="ECO:0000256" key="2">
    <source>
        <dbReference type="ARBA" id="ARBA00008896"/>
    </source>
</evidence>
<comment type="subunit">
    <text evidence="7">Heterooligomer of catalytic and regulatory chains.</text>
</comment>
<gene>
    <name evidence="7" type="primary">pyrB</name>
    <name evidence="10" type="ordered locus">Mzhil_0310</name>
</gene>
<dbReference type="InterPro" id="IPR006131">
    <property type="entry name" value="Asp_carbamoyltransf_Asp/Orn-bd"/>
</dbReference>
<feature type="binding site" evidence="7">
    <location>
        <position position="58"/>
    </location>
    <ligand>
        <name>carbamoyl phosphate</name>
        <dbReference type="ChEBI" id="CHEBI:58228"/>
    </ligand>
</feature>
<feature type="binding site" evidence="7">
    <location>
        <position position="268"/>
    </location>
    <ligand>
        <name>carbamoyl phosphate</name>
        <dbReference type="ChEBI" id="CHEBI:58228"/>
    </ligand>
</feature>
<feature type="domain" description="Aspartate/ornithine carbamoyltransferase Asp/Orn-binding" evidence="8">
    <location>
        <begin position="153"/>
        <end position="302"/>
    </location>
</feature>
<dbReference type="KEGG" id="mzh:Mzhil_0310"/>
<name>F7XNZ6_METZD</name>
<dbReference type="NCBIfam" id="NF002032">
    <property type="entry name" value="PRK00856.1"/>
    <property type="match status" value="1"/>
</dbReference>
<dbReference type="PANTHER" id="PTHR45753:SF6">
    <property type="entry name" value="ASPARTATE CARBAMOYLTRANSFERASE"/>
    <property type="match status" value="1"/>
</dbReference>
<evidence type="ECO:0000259" key="8">
    <source>
        <dbReference type="Pfam" id="PF00185"/>
    </source>
</evidence>
<dbReference type="GO" id="GO:0044205">
    <property type="term" value="P:'de novo' UMP biosynthetic process"/>
    <property type="evidence" value="ECO:0007669"/>
    <property type="project" value="UniProtKB-UniRule"/>
</dbReference>
<dbReference type="GeneID" id="10821914"/>
<evidence type="ECO:0000256" key="7">
    <source>
        <dbReference type="HAMAP-Rule" id="MF_00001"/>
    </source>
</evidence>
<feature type="binding site" evidence="7">
    <location>
        <position position="135"/>
    </location>
    <ligand>
        <name>carbamoyl phosphate</name>
        <dbReference type="ChEBI" id="CHEBI:58228"/>
    </ligand>
</feature>
<dbReference type="HAMAP" id="MF_00001">
    <property type="entry name" value="Asp_carb_tr"/>
    <property type="match status" value="1"/>
</dbReference>
<dbReference type="OrthoDB" id="7792at2157"/>
<evidence type="ECO:0000313" key="11">
    <source>
        <dbReference type="Proteomes" id="UP000006622"/>
    </source>
</evidence>
<dbReference type="PRINTS" id="PR00101">
    <property type="entry name" value="ATCASE"/>
</dbReference>
<keyword evidence="3 7" id="KW-0808">Transferase</keyword>
<dbReference type="STRING" id="679901.Mzhil_0310"/>
<evidence type="ECO:0000256" key="5">
    <source>
        <dbReference type="ARBA" id="ARBA00043884"/>
    </source>
</evidence>
<dbReference type="GO" id="GO:0005829">
    <property type="term" value="C:cytosol"/>
    <property type="evidence" value="ECO:0007669"/>
    <property type="project" value="TreeGrafter"/>
</dbReference>
<keyword evidence="4 7" id="KW-0665">Pyrimidine biosynthesis</keyword>
<feature type="binding site" evidence="7">
    <location>
        <position position="86"/>
    </location>
    <ligand>
        <name>L-aspartate</name>
        <dbReference type="ChEBI" id="CHEBI:29991"/>
    </ligand>
</feature>
<feature type="binding site" evidence="7">
    <location>
        <position position="228"/>
    </location>
    <ligand>
        <name>L-aspartate</name>
        <dbReference type="ChEBI" id="CHEBI:29991"/>
    </ligand>
</feature>
<dbReference type="Gene3D" id="3.40.50.1370">
    <property type="entry name" value="Aspartate/ornithine carbamoyltransferase"/>
    <property type="match status" value="2"/>
</dbReference>
<feature type="binding site" evidence="7">
    <location>
        <position position="167"/>
    </location>
    <ligand>
        <name>L-aspartate</name>
        <dbReference type="ChEBI" id="CHEBI:29991"/>
    </ligand>
</feature>
<dbReference type="FunFam" id="3.40.50.1370:FF:000002">
    <property type="entry name" value="Aspartate carbamoyltransferase 2"/>
    <property type="match status" value="1"/>
</dbReference>
<keyword evidence="11" id="KW-1185">Reference proteome</keyword>
<accession>F7XNZ6</accession>
<dbReference type="FunFam" id="3.40.50.1370:FF:000001">
    <property type="entry name" value="Aspartate carbamoyltransferase"/>
    <property type="match status" value="1"/>
</dbReference>
<dbReference type="PANTHER" id="PTHR45753">
    <property type="entry name" value="ORNITHINE CARBAMOYLTRANSFERASE, MITOCHONDRIAL"/>
    <property type="match status" value="1"/>
</dbReference>
<dbReference type="HOGENOM" id="CLU_043846_1_2_2"/>
<dbReference type="GO" id="GO:0006207">
    <property type="term" value="P:'de novo' pyrimidine nucleobase biosynthetic process"/>
    <property type="evidence" value="ECO:0007669"/>
    <property type="project" value="InterPro"/>
</dbReference>
<evidence type="ECO:0000259" key="9">
    <source>
        <dbReference type="Pfam" id="PF02729"/>
    </source>
</evidence>
<dbReference type="RefSeq" id="WP_013897625.1">
    <property type="nucleotide sequence ID" value="NC_015676.1"/>
</dbReference>
<dbReference type="NCBIfam" id="TIGR00670">
    <property type="entry name" value="asp_carb_tr"/>
    <property type="match status" value="1"/>
</dbReference>
<evidence type="ECO:0000256" key="6">
    <source>
        <dbReference type="ARBA" id="ARBA00048859"/>
    </source>
</evidence>
<dbReference type="InterPro" id="IPR006130">
    <property type="entry name" value="Asp/Orn_carbamoylTrfase"/>
</dbReference>
<feature type="binding site" evidence="7">
    <location>
        <position position="57"/>
    </location>
    <ligand>
        <name>carbamoyl phosphate</name>
        <dbReference type="ChEBI" id="CHEBI:58228"/>
    </ligand>
</feature>
<dbReference type="Pfam" id="PF00185">
    <property type="entry name" value="OTCace"/>
    <property type="match status" value="1"/>
</dbReference>
<reference evidence="10" key="1">
    <citation type="submission" date="2010-07" db="EMBL/GenBank/DDBJ databases">
        <title>The complete genome of Methanosalsum zhilinae DSM 4017.</title>
        <authorList>
            <consortium name="US DOE Joint Genome Institute (JGI-PGF)"/>
            <person name="Lucas S."/>
            <person name="Copeland A."/>
            <person name="Lapidus A."/>
            <person name="Glavina del Rio T."/>
            <person name="Dalin E."/>
            <person name="Tice H."/>
            <person name="Bruce D."/>
            <person name="Goodwin L."/>
            <person name="Pitluck S."/>
            <person name="Kyrpides N."/>
            <person name="Mavromatis K."/>
            <person name="Ovchinnikova G."/>
            <person name="Daligault H."/>
            <person name="Detter J.C."/>
            <person name="Han C."/>
            <person name="Tapia R."/>
            <person name="Larimer F."/>
            <person name="Land M."/>
            <person name="Hauser L."/>
            <person name="Markowitz V."/>
            <person name="Cheng J.-F."/>
            <person name="Hugenholtz P."/>
            <person name="Woyke T."/>
            <person name="Wu D."/>
            <person name="Spring S."/>
            <person name="Schueler E."/>
            <person name="Brambilla E."/>
            <person name="Klenk H.-P."/>
            <person name="Eisen J.A."/>
        </authorList>
    </citation>
    <scope>NUCLEOTIDE SEQUENCE</scope>
    <source>
        <strain evidence="10">DSM 4017</strain>
    </source>
</reference>
<dbReference type="AlphaFoldDB" id="F7XNZ6"/>
<feature type="binding site" evidence="7">
    <location>
        <position position="138"/>
    </location>
    <ligand>
        <name>carbamoyl phosphate</name>
        <dbReference type="ChEBI" id="CHEBI:58228"/>
    </ligand>
</feature>
<dbReference type="GO" id="GO:0016597">
    <property type="term" value="F:amino acid binding"/>
    <property type="evidence" value="ECO:0007669"/>
    <property type="project" value="InterPro"/>
</dbReference>
<dbReference type="Proteomes" id="UP000006622">
    <property type="component" value="Chromosome"/>
</dbReference>
<proteinExistence type="inferred from homology"/>
<organism evidence="10 11">
    <name type="scientific">Methanosalsum zhilinae (strain DSM 4017 / NBRC 107636 / OCM 62 / WeN5)</name>
    <name type="common">Methanohalophilus zhilinae</name>
    <dbReference type="NCBI Taxonomy" id="679901"/>
    <lineage>
        <taxon>Archaea</taxon>
        <taxon>Methanobacteriati</taxon>
        <taxon>Methanobacteriota</taxon>
        <taxon>Stenosarchaea group</taxon>
        <taxon>Methanomicrobia</taxon>
        <taxon>Methanosarcinales</taxon>
        <taxon>Methanosarcinaceae</taxon>
        <taxon>Methanosalsum</taxon>
    </lineage>
</organism>